<dbReference type="OrthoDB" id="1634875at2759"/>
<dbReference type="UniPathway" id="UPA00378"/>
<gene>
    <name evidence="1" type="ORF">GIB67_022390</name>
</gene>
<organism evidence="1 2">
    <name type="scientific">Kingdonia uniflora</name>
    <dbReference type="NCBI Taxonomy" id="39325"/>
    <lineage>
        <taxon>Eukaryota</taxon>
        <taxon>Viridiplantae</taxon>
        <taxon>Streptophyta</taxon>
        <taxon>Embryophyta</taxon>
        <taxon>Tracheophyta</taxon>
        <taxon>Spermatophyta</taxon>
        <taxon>Magnoliopsida</taxon>
        <taxon>Ranunculales</taxon>
        <taxon>Circaeasteraceae</taxon>
        <taxon>Kingdonia</taxon>
    </lineage>
</organism>
<comment type="caution">
    <text evidence="1">The sequence shown here is derived from an EMBL/GenBank/DDBJ whole genome shotgun (WGS) entry which is preliminary data.</text>
</comment>
<dbReference type="AlphaFoldDB" id="A0A7J7MU54"/>
<keyword evidence="2" id="KW-1185">Reference proteome</keyword>
<accession>A0A7J7MU54</accession>
<sequence>MFPCSVVCVGSEWHRFPSSFFVPDYVSEVCWINDGFRGLLPLPFNSTLGGTAGAPHYFNSKNKASDVQYLRDLEACDFLVELQLQRPYPSRGSDLPTWEVVAALPYLDS</sequence>
<dbReference type="Proteomes" id="UP000541444">
    <property type="component" value="Unassembled WGS sequence"/>
</dbReference>
<evidence type="ECO:0000313" key="2">
    <source>
        <dbReference type="Proteomes" id="UP000541444"/>
    </source>
</evidence>
<proteinExistence type="predicted"/>
<evidence type="ECO:0000313" key="1">
    <source>
        <dbReference type="EMBL" id="KAF6158310.1"/>
    </source>
</evidence>
<dbReference type="EMBL" id="JACGCM010001226">
    <property type="protein sequence ID" value="KAF6158310.1"/>
    <property type="molecule type" value="Genomic_DNA"/>
</dbReference>
<name>A0A7J7MU54_9MAGN</name>
<reference evidence="1 2" key="1">
    <citation type="journal article" date="2020" name="IScience">
        <title>Genome Sequencing of the Endangered Kingdonia uniflora (Circaeasteraceae, Ranunculales) Reveals Potential Mechanisms of Evolutionary Specialization.</title>
        <authorList>
            <person name="Sun Y."/>
            <person name="Deng T."/>
            <person name="Zhang A."/>
            <person name="Moore M.J."/>
            <person name="Landis J.B."/>
            <person name="Lin N."/>
            <person name="Zhang H."/>
            <person name="Zhang X."/>
            <person name="Huang J."/>
            <person name="Zhang X."/>
            <person name="Sun H."/>
            <person name="Wang H."/>
        </authorList>
    </citation>
    <scope>NUCLEOTIDE SEQUENCE [LARGE SCALE GENOMIC DNA]</scope>
    <source>
        <strain evidence="1">TB1705</strain>
        <tissue evidence="1">Leaf</tissue>
    </source>
</reference>
<evidence type="ECO:0008006" key="3">
    <source>
        <dbReference type="Google" id="ProtNLM"/>
    </source>
</evidence>
<protein>
    <recommendedName>
        <fullName evidence="3">Mannosyltransferase</fullName>
    </recommendedName>
</protein>